<dbReference type="PANTHER" id="PTHR30136:SF34">
    <property type="entry name" value="TRANSCRIPTIONAL REGULATOR"/>
    <property type="match status" value="1"/>
</dbReference>
<dbReference type="SUPFAM" id="SSF46785">
    <property type="entry name" value="Winged helix' DNA-binding domain"/>
    <property type="match status" value="1"/>
</dbReference>
<dbReference type="Gene3D" id="3.30.450.40">
    <property type="match status" value="1"/>
</dbReference>
<dbReference type="PROSITE" id="PS51077">
    <property type="entry name" value="HTH_ICLR"/>
    <property type="match status" value="1"/>
</dbReference>
<dbReference type="InterPro" id="IPR029016">
    <property type="entry name" value="GAF-like_dom_sf"/>
</dbReference>
<gene>
    <name evidence="6" type="ORF">ABIE13_004426</name>
</gene>
<feature type="domain" description="HTH iclR-type" evidence="4">
    <location>
        <begin position="10"/>
        <end position="72"/>
    </location>
</feature>
<dbReference type="EMBL" id="JBEPSH010000009">
    <property type="protein sequence ID" value="MET4579298.1"/>
    <property type="molecule type" value="Genomic_DNA"/>
</dbReference>
<keyword evidence="3" id="KW-0804">Transcription</keyword>
<evidence type="ECO:0000313" key="7">
    <source>
        <dbReference type="Proteomes" id="UP001549320"/>
    </source>
</evidence>
<feature type="domain" description="IclR-ED" evidence="5">
    <location>
        <begin position="73"/>
        <end position="256"/>
    </location>
</feature>
<dbReference type="Proteomes" id="UP001549320">
    <property type="component" value="Unassembled WGS sequence"/>
</dbReference>
<dbReference type="PANTHER" id="PTHR30136">
    <property type="entry name" value="HELIX-TURN-HELIX TRANSCRIPTIONAL REGULATOR, ICLR FAMILY"/>
    <property type="match status" value="1"/>
</dbReference>
<dbReference type="SMART" id="SM00346">
    <property type="entry name" value="HTH_ICLR"/>
    <property type="match status" value="1"/>
</dbReference>
<reference evidence="6 7" key="1">
    <citation type="submission" date="2024-06" db="EMBL/GenBank/DDBJ databases">
        <title>Sorghum-associated microbial communities from plants grown in Nebraska, USA.</title>
        <authorList>
            <person name="Schachtman D."/>
        </authorList>
    </citation>
    <scope>NUCLEOTIDE SEQUENCE [LARGE SCALE GENOMIC DNA]</scope>
    <source>
        <strain evidence="6 7">2709</strain>
    </source>
</reference>
<organism evidence="6 7">
    <name type="scientific">Ottowia thiooxydans</name>
    <dbReference type="NCBI Taxonomy" id="219182"/>
    <lineage>
        <taxon>Bacteria</taxon>
        <taxon>Pseudomonadati</taxon>
        <taxon>Pseudomonadota</taxon>
        <taxon>Betaproteobacteria</taxon>
        <taxon>Burkholderiales</taxon>
        <taxon>Comamonadaceae</taxon>
        <taxon>Ottowia</taxon>
    </lineage>
</organism>
<dbReference type="Gene3D" id="1.10.10.10">
    <property type="entry name" value="Winged helix-like DNA-binding domain superfamily/Winged helix DNA-binding domain"/>
    <property type="match status" value="1"/>
</dbReference>
<dbReference type="SUPFAM" id="SSF55781">
    <property type="entry name" value="GAF domain-like"/>
    <property type="match status" value="1"/>
</dbReference>
<comment type="caution">
    <text evidence="6">The sequence shown here is derived from an EMBL/GenBank/DDBJ whole genome shotgun (WGS) entry which is preliminary data.</text>
</comment>
<evidence type="ECO:0000256" key="1">
    <source>
        <dbReference type="ARBA" id="ARBA00023015"/>
    </source>
</evidence>
<name>A0ABV2QFG2_9BURK</name>
<evidence type="ECO:0000313" key="6">
    <source>
        <dbReference type="EMBL" id="MET4579298.1"/>
    </source>
</evidence>
<evidence type="ECO:0000259" key="5">
    <source>
        <dbReference type="PROSITE" id="PS51078"/>
    </source>
</evidence>
<protein>
    <submittedName>
        <fullName evidence="6">IclR family pca regulon transcriptional regulator</fullName>
    </submittedName>
</protein>
<dbReference type="InterPro" id="IPR036388">
    <property type="entry name" value="WH-like_DNA-bd_sf"/>
</dbReference>
<dbReference type="InterPro" id="IPR050707">
    <property type="entry name" value="HTH_MetabolicPath_Reg"/>
</dbReference>
<keyword evidence="1" id="KW-0805">Transcription regulation</keyword>
<dbReference type="Pfam" id="PF09339">
    <property type="entry name" value="HTH_IclR"/>
    <property type="match status" value="1"/>
</dbReference>
<dbReference type="InterPro" id="IPR014757">
    <property type="entry name" value="Tscrpt_reg_IclR_C"/>
</dbReference>
<evidence type="ECO:0000256" key="3">
    <source>
        <dbReference type="ARBA" id="ARBA00023163"/>
    </source>
</evidence>
<evidence type="ECO:0000259" key="4">
    <source>
        <dbReference type="PROSITE" id="PS51077"/>
    </source>
</evidence>
<accession>A0ABV2QFG2</accession>
<proteinExistence type="predicted"/>
<dbReference type="RefSeq" id="WP_354447276.1">
    <property type="nucleotide sequence ID" value="NZ_JBEPSH010000009.1"/>
</dbReference>
<keyword evidence="7" id="KW-1185">Reference proteome</keyword>
<keyword evidence="2" id="KW-0238">DNA-binding</keyword>
<sequence length="256" mass="27927">MSNADSPLFVNAIAKCFKVLDVFDGPKRQMTMVEIAQESGLDRSAAQRMVFTLETLGYLGRVPGTKTYALTSRLLSFSYNYVRSHELVSKAMPYLQELSTTFNETVNLQELDHTEIVLIARVVSPHLLNVRVAVGSRLPTFCTASGTAILACLPASHRDRILSESDLVPLTPHTEVQRKKLIARIEQAALKGYSVVADQAVIGDISLAAPVIGPDGLPRAAVNISVPSSRWTIETVERKMAKHVQAAARALSVDTQ</sequence>
<dbReference type="PROSITE" id="PS51078">
    <property type="entry name" value="ICLR_ED"/>
    <property type="match status" value="1"/>
</dbReference>
<dbReference type="InterPro" id="IPR036390">
    <property type="entry name" value="WH_DNA-bd_sf"/>
</dbReference>
<dbReference type="Pfam" id="PF01614">
    <property type="entry name" value="IclR_C"/>
    <property type="match status" value="1"/>
</dbReference>
<dbReference type="InterPro" id="IPR005471">
    <property type="entry name" value="Tscrpt_reg_IclR_N"/>
</dbReference>
<evidence type="ECO:0000256" key="2">
    <source>
        <dbReference type="ARBA" id="ARBA00023125"/>
    </source>
</evidence>